<reference evidence="2" key="1">
    <citation type="journal article" date="2014" name="Front. Microbiol.">
        <title>High frequency of phylogenetically diverse reductive dehalogenase-homologous genes in deep subseafloor sedimentary metagenomes.</title>
        <authorList>
            <person name="Kawai M."/>
            <person name="Futagami T."/>
            <person name="Toyoda A."/>
            <person name="Takaki Y."/>
            <person name="Nishi S."/>
            <person name="Hori S."/>
            <person name="Arai W."/>
            <person name="Tsubouchi T."/>
            <person name="Morono Y."/>
            <person name="Uchiyama I."/>
            <person name="Ito T."/>
            <person name="Fujiyama A."/>
            <person name="Inagaki F."/>
            <person name="Takami H."/>
        </authorList>
    </citation>
    <scope>NUCLEOTIDE SEQUENCE</scope>
    <source>
        <strain evidence="2">Expedition CK06-06</strain>
    </source>
</reference>
<name>X1J5V7_9ZZZZ</name>
<dbReference type="EMBL" id="BARU01027963">
    <property type="protein sequence ID" value="GAH65133.1"/>
    <property type="molecule type" value="Genomic_DNA"/>
</dbReference>
<keyword evidence="1" id="KW-0472">Membrane</keyword>
<sequence>FKMLSKKDIIFYMIAGNVIALIAVVAGASLPVILFSSLLGPPLLLLIIRIIG</sequence>
<dbReference type="AlphaFoldDB" id="X1J5V7"/>
<evidence type="ECO:0000313" key="2">
    <source>
        <dbReference type="EMBL" id="GAH65133.1"/>
    </source>
</evidence>
<protein>
    <recommendedName>
        <fullName evidence="3">CNNM transmembrane domain-containing protein</fullName>
    </recommendedName>
</protein>
<keyword evidence="1" id="KW-0812">Transmembrane</keyword>
<evidence type="ECO:0000256" key="1">
    <source>
        <dbReference type="SAM" id="Phobius"/>
    </source>
</evidence>
<organism evidence="2">
    <name type="scientific">marine sediment metagenome</name>
    <dbReference type="NCBI Taxonomy" id="412755"/>
    <lineage>
        <taxon>unclassified sequences</taxon>
        <taxon>metagenomes</taxon>
        <taxon>ecological metagenomes</taxon>
    </lineage>
</organism>
<gene>
    <name evidence="2" type="ORF">S03H2_44693</name>
</gene>
<comment type="caution">
    <text evidence="2">The sequence shown here is derived from an EMBL/GenBank/DDBJ whole genome shotgun (WGS) entry which is preliminary data.</text>
</comment>
<keyword evidence="1" id="KW-1133">Transmembrane helix</keyword>
<evidence type="ECO:0008006" key="3">
    <source>
        <dbReference type="Google" id="ProtNLM"/>
    </source>
</evidence>
<proteinExistence type="predicted"/>
<accession>X1J5V7</accession>
<feature type="transmembrane region" description="Helical" evidence="1">
    <location>
        <begin position="9"/>
        <end position="26"/>
    </location>
</feature>
<feature type="non-terminal residue" evidence="2">
    <location>
        <position position="1"/>
    </location>
</feature>